<dbReference type="CDD" id="cd14016">
    <property type="entry name" value="STKc_CK1"/>
    <property type="match status" value="1"/>
</dbReference>
<dbReference type="SUPFAM" id="SSF56784">
    <property type="entry name" value="HAD-like"/>
    <property type="match status" value="1"/>
</dbReference>
<dbReference type="PROSITE" id="PS50011">
    <property type="entry name" value="PROTEIN_KINASE_DOM"/>
    <property type="match status" value="1"/>
</dbReference>
<gene>
    <name evidence="3" type="ORF">HD556DRAFT_1535800</name>
</gene>
<dbReference type="Gene3D" id="1.10.510.10">
    <property type="entry name" value="Transferase(Phosphotransferase) domain 1"/>
    <property type="match status" value="1"/>
</dbReference>
<dbReference type="EMBL" id="JABBWE010000022">
    <property type="protein sequence ID" value="KAG1795360.1"/>
    <property type="molecule type" value="Genomic_DNA"/>
</dbReference>
<feature type="domain" description="Protein kinase" evidence="2">
    <location>
        <begin position="574"/>
        <end position="847"/>
    </location>
</feature>
<dbReference type="InterPro" id="IPR050235">
    <property type="entry name" value="CK1_Ser-Thr_kinase"/>
</dbReference>
<dbReference type="Proteomes" id="UP000719766">
    <property type="component" value="Unassembled WGS sequence"/>
</dbReference>
<dbReference type="Gene3D" id="1.10.150.750">
    <property type="match status" value="1"/>
</dbReference>
<dbReference type="GO" id="GO:0004672">
    <property type="term" value="F:protein kinase activity"/>
    <property type="evidence" value="ECO:0007669"/>
    <property type="project" value="InterPro"/>
</dbReference>
<protein>
    <submittedName>
        <fullName evidence="3">Kinase-like domain-containing protein</fullName>
    </submittedName>
</protein>
<dbReference type="InterPro" id="IPR036412">
    <property type="entry name" value="HAD-like_sf"/>
</dbReference>
<evidence type="ECO:0000259" key="2">
    <source>
        <dbReference type="PROSITE" id="PS50011"/>
    </source>
</evidence>
<dbReference type="SUPFAM" id="SSF56112">
    <property type="entry name" value="Protein kinase-like (PK-like)"/>
    <property type="match status" value="1"/>
</dbReference>
<keyword evidence="3" id="KW-0808">Transferase</keyword>
<proteinExistence type="predicted"/>
<reference evidence="3" key="1">
    <citation type="journal article" date="2020" name="New Phytol.">
        <title>Comparative genomics reveals dynamic genome evolution in host specialist ectomycorrhizal fungi.</title>
        <authorList>
            <person name="Lofgren L.A."/>
            <person name="Nguyen N.H."/>
            <person name="Vilgalys R."/>
            <person name="Ruytinx J."/>
            <person name="Liao H.L."/>
            <person name="Branco S."/>
            <person name="Kuo A."/>
            <person name="LaButti K."/>
            <person name="Lipzen A."/>
            <person name="Andreopoulos W."/>
            <person name="Pangilinan J."/>
            <person name="Riley R."/>
            <person name="Hundley H."/>
            <person name="Na H."/>
            <person name="Barry K."/>
            <person name="Grigoriev I.V."/>
            <person name="Stajich J.E."/>
            <person name="Kennedy P.G."/>
        </authorList>
    </citation>
    <scope>NUCLEOTIDE SEQUENCE</scope>
    <source>
        <strain evidence="3">S12</strain>
    </source>
</reference>
<organism evidence="3 4">
    <name type="scientific">Suillus plorans</name>
    <dbReference type="NCBI Taxonomy" id="116603"/>
    <lineage>
        <taxon>Eukaryota</taxon>
        <taxon>Fungi</taxon>
        <taxon>Dikarya</taxon>
        <taxon>Basidiomycota</taxon>
        <taxon>Agaricomycotina</taxon>
        <taxon>Agaricomycetes</taxon>
        <taxon>Agaricomycetidae</taxon>
        <taxon>Boletales</taxon>
        <taxon>Suillineae</taxon>
        <taxon>Suillaceae</taxon>
        <taxon>Suillus</taxon>
    </lineage>
</organism>
<sequence length="911" mass="102075">MPHNFVVAEFMPRRSARWTSGYGILKATSLATRPFLALRISRTDIGFHNNSWNDGDFLFVISPQKPSGVNEGCYFTLGSSLDEGSKMLHVEPPLHPEGGTLYVHTFPKLLEDIEYERPASVAHLPHQLEESSYLTFCRAVLDDYDRMLQEKYTNEERSSGGSEPVGDEWDMWNTQQQTEGAPQKNGYVFEYLEPQSFDLSAVEPPSIYQDLLLYNQLTADYSWMGVTVAVNWAVKLRNFDRAHETRWSSLLLPDSSFSGNVPTFDGNIKEHALMLWSMKIPFDGDPPISSPSPDDWDSDDGPYIKLDLVPKSMSPVSAPSTRVIAFDLFGTILDRDGAINDAMRLLSPTHPDRHRLSELYLECELMRHRDNSDAPYTSIVRQALEDVCVFLEVPLSEVVLYKAVQAVLQPSLYADAEAAVGMLLYQGYALLGLLIPDARSFLPPPLPFGLNVDNEPAPLSNLFSQNHSIFSGLLERCRSACSTAEKSQVLVVTSSCYQVMEPASMAGFPTVLVRRPGDLGSGVNLRTSRPTLLIDSLQALPVKLQNTSLIHCPSPPQMQPYLGCTMPLRVRGMYQMTKLLGTGGSGYVTSAFHILTGTEVALKSGTALEDAPDMPCVVRYEAMVYSLLRGHPGIPSCKWSGLDRGSYFLTLEHLGANLEQLRRLSRGKLPWKTVVMLGVQMLNRVEFAHSRGIILRDIKPENFAMGIGEKSHFVYLLDFGLAKLYVNPSTGAHIPYREGRIPLGTMSYSSYNVHLGREQGRRDDLEALGNVLLYLLHGRLPWEDIYAPNKEAKLRRMAEMKAGSAAFRDLLTRSPAEFTTYFDHCRSLKFEEKPNYGLLRRLFSQIMEREGWTGNTRFDPLDGSSDKGTLVPQEYKLDVRFTGGDLTTLQVMIARFLWKRKILSGVKEPSC</sequence>
<dbReference type="InterPro" id="IPR011009">
    <property type="entry name" value="Kinase-like_dom_sf"/>
</dbReference>
<name>A0A9P7ATT2_9AGAM</name>
<dbReference type="InterPro" id="IPR000719">
    <property type="entry name" value="Prot_kinase_dom"/>
</dbReference>
<dbReference type="Gene3D" id="3.40.50.1000">
    <property type="entry name" value="HAD superfamily/HAD-like"/>
    <property type="match status" value="1"/>
</dbReference>
<dbReference type="InterPro" id="IPR017441">
    <property type="entry name" value="Protein_kinase_ATP_BS"/>
</dbReference>
<evidence type="ECO:0000313" key="3">
    <source>
        <dbReference type="EMBL" id="KAG1795360.1"/>
    </source>
</evidence>
<dbReference type="GO" id="GO:0005524">
    <property type="term" value="F:ATP binding"/>
    <property type="evidence" value="ECO:0007669"/>
    <property type="project" value="UniProtKB-UniRule"/>
</dbReference>
<dbReference type="PROSITE" id="PS00107">
    <property type="entry name" value="PROTEIN_KINASE_ATP"/>
    <property type="match status" value="1"/>
</dbReference>
<keyword evidence="1" id="KW-0067">ATP-binding</keyword>
<dbReference type="InterPro" id="IPR023214">
    <property type="entry name" value="HAD_sf"/>
</dbReference>
<dbReference type="RefSeq" id="XP_041161233.1">
    <property type="nucleotide sequence ID" value="XM_041309612.1"/>
</dbReference>
<dbReference type="Pfam" id="PF00069">
    <property type="entry name" value="Pkinase"/>
    <property type="match status" value="1"/>
</dbReference>
<dbReference type="OrthoDB" id="3258886at2759"/>
<keyword evidence="4" id="KW-1185">Reference proteome</keyword>
<keyword evidence="3" id="KW-0418">Kinase</keyword>
<keyword evidence="1" id="KW-0547">Nucleotide-binding</keyword>
<dbReference type="PANTHER" id="PTHR11909">
    <property type="entry name" value="CASEIN KINASE-RELATED"/>
    <property type="match status" value="1"/>
</dbReference>
<dbReference type="AlphaFoldDB" id="A0A9P7ATT2"/>
<comment type="caution">
    <text evidence="3">The sequence shown here is derived from an EMBL/GenBank/DDBJ whole genome shotgun (WGS) entry which is preliminary data.</text>
</comment>
<evidence type="ECO:0000256" key="1">
    <source>
        <dbReference type="PROSITE-ProRule" id="PRU10141"/>
    </source>
</evidence>
<feature type="binding site" evidence="1">
    <location>
        <position position="603"/>
    </location>
    <ligand>
        <name>ATP</name>
        <dbReference type="ChEBI" id="CHEBI:30616"/>
    </ligand>
</feature>
<accession>A0A9P7ATT2</accession>
<dbReference type="SMART" id="SM00220">
    <property type="entry name" value="S_TKc"/>
    <property type="match status" value="1"/>
</dbReference>
<evidence type="ECO:0000313" key="4">
    <source>
        <dbReference type="Proteomes" id="UP000719766"/>
    </source>
</evidence>
<dbReference type="GeneID" id="64603376"/>